<dbReference type="AlphaFoldDB" id="W1PCZ7"/>
<reference evidence="4" key="1">
    <citation type="journal article" date="2013" name="Science">
        <title>The Amborella genome and the evolution of flowering plants.</title>
        <authorList>
            <consortium name="Amborella Genome Project"/>
        </authorList>
    </citation>
    <scope>NUCLEOTIDE SEQUENCE [LARGE SCALE GENOMIC DNA]</scope>
</reference>
<protein>
    <recommendedName>
        <fullName evidence="2">DUF4283 domain-containing protein</fullName>
    </recommendedName>
</protein>
<dbReference type="HOGENOM" id="CLU_2349520_0_0_1"/>
<proteinExistence type="predicted"/>
<evidence type="ECO:0000256" key="1">
    <source>
        <dbReference type="SAM" id="MobiDB-lite"/>
    </source>
</evidence>
<keyword evidence="4" id="KW-1185">Reference proteome</keyword>
<dbReference type="EMBL" id="KI393609">
    <property type="protein sequence ID" value="ERN07787.1"/>
    <property type="molecule type" value="Genomic_DNA"/>
</dbReference>
<organism evidence="3 4">
    <name type="scientific">Amborella trichopoda</name>
    <dbReference type="NCBI Taxonomy" id="13333"/>
    <lineage>
        <taxon>Eukaryota</taxon>
        <taxon>Viridiplantae</taxon>
        <taxon>Streptophyta</taxon>
        <taxon>Embryophyta</taxon>
        <taxon>Tracheophyta</taxon>
        <taxon>Spermatophyta</taxon>
        <taxon>Magnoliopsida</taxon>
        <taxon>Amborellales</taxon>
        <taxon>Amborellaceae</taxon>
        <taxon>Amborella</taxon>
    </lineage>
</organism>
<dbReference type="Proteomes" id="UP000017836">
    <property type="component" value="Unassembled WGS sequence"/>
</dbReference>
<dbReference type="InterPro" id="IPR025558">
    <property type="entry name" value="DUF4283"/>
</dbReference>
<evidence type="ECO:0000313" key="3">
    <source>
        <dbReference type="EMBL" id="ERN07787.1"/>
    </source>
</evidence>
<evidence type="ECO:0000259" key="2">
    <source>
        <dbReference type="Pfam" id="PF14111"/>
    </source>
</evidence>
<feature type="domain" description="DUF4283" evidence="2">
    <location>
        <begin position="51"/>
        <end position="95"/>
    </location>
</feature>
<dbReference type="Pfam" id="PF14111">
    <property type="entry name" value="DUF4283"/>
    <property type="match status" value="1"/>
</dbReference>
<accession>W1PCZ7</accession>
<dbReference type="Gramene" id="ERN07787">
    <property type="protein sequence ID" value="ERN07787"/>
    <property type="gene ID" value="AMTR_s00012p00139700"/>
</dbReference>
<sequence length="97" mass="11173">MRRFGIFSRLETNSDGSCRQGLQHGQENHRPKGCGLMRAQSKPVKVVCATLRKLPAGRVLIVFTDIADAKRVFKQRHWRFDGSLTTLEWWPPRTNHS</sequence>
<feature type="region of interest" description="Disordered" evidence="1">
    <location>
        <begin position="14"/>
        <end position="34"/>
    </location>
</feature>
<evidence type="ECO:0000313" key="4">
    <source>
        <dbReference type="Proteomes" id="UP000017836"/>
    </source>
</evidence>
<gene>
    <name evidence="3" type="ORF">AMTR_s00012p00139700</name>
</gene>
<name>W1PCZ7_AMBTC</name>